<accession>A0A6M0P4A9</accession>
<dbReference type="GO" id="GO:0005524">
    <property type="term" value="F:ATP binding"/>
    <property type="evidence" value="ECO:0007669"/>
    <property type="project" value="UniProtKB-KW"/>
</dbReference>
<evidence type="ECO:0000256" key="4">
    <source>
        <dbReference type="ARBA" id="ARBA00022777"/>
    </source>
</evidence>
<keyword evidence="4 9" id="KW-0418">Kinase</keyword>
<keyword evidence="6" id="KW-0119">Carbohydrate metabolism</keyword>
<evidence type="ECO:0000256" key="1">
    <source>
        <dbReference type="ARBA" id="ARBA00005715"/>
    </source>
</evidence>
<dbReference type="Pfam" id="PF07005">
    <property type="entry name" value="SBD_N"/>
    <property type="match status" value="1"/>
</dbReference>
<dbReference type="SUPFAM" id="SSF142764">
    <property type="entry name" value="YgbK-like"/>
    <property type="match status" value="1"/>
</dbReference>
<keyword evidence="3" id="KW-0547">Nucleotide-binding</keyword>
<dbReference type="GO" id="GO:0016301">
    <property type="term" value="F:kinase activity"/>
    <property type="evidence" value="ECO:0007669"/>
    <property type="project" value="UniProtKB-KW"/>
</dbReference>
<dbReference type="InterPro" id="IPR031475">
    <property type="entry name" value="NBD_C"/>
</dbReference>
<sequence length="433" mass="46966">MKIGVISDDLTGANGTGVLLKKKGFNVATMVYYDQPPLAGGYNAICVDTDSRYAQKDVSQMRVKTVLEHFIHWGADIICKRIDSTVRGNIGVEIDTVLTHLGEETIAVLVPSFPESGRITTGGYLLVEGVPVQTTDVAKDPVTPLTRSYVPAIVQRQTKYAVAHIGLETVLEGVKVTEQAIKEHINNGKRIIVLDAVTDEEIEQIANAMTLMKGYRMIPVDPGPLTAAYAQAVIRQSAVKKKIIVTVGSVTSITEKQLQYLVKKINARPVIVNAEKLANITNIWDQEVERAVKVALKKLDHQHILVITTNSAENDLNLKALANKQNVSQDFLAKRIADGLGKITRLVILQSSHDIGGCFSSGGDVTASLCSVGMAEGIRLEDEVLPLVAYGQFIGGYFAGIPLITKGGMVGDRQAIYKCVKYLLDKNTLTSDL</sequence>
<gene>
    <name evidence="9" type="ORF">G4D61_05015</name>
</gene>
<evidence type="ECO:0000313" key="10">
    <source>
        <dbReference type="Proteomes" id="UP000476934"/>
    </source>
</evidence>
<evidence type="ECO:0000256" key="2">
    <source>
        <dbReference type="ARBA" id="ARBA00022679"/>
    </source>
</evidence>
<evidence type="ECO:0000256" key="6">
    <source>
        <dbReference type="ARBA" id="ARBA00023277"/>
    </source>
</evidence>
<dbReference type="Proteomes" id="UP000476934">
    <property type="component" value="Unassembled WGS sequence"/>
</dbReference>
<keyword evidence="2" id="KW-0808">Transferase</keyword>
<dbReference type="Pfam" id="PF17042">
    <property type="entry name" value="NBD_C"/>
    <property type="match status" value="1"/>
</dbReference>
<evidence type="ECO:0000256" key="3">
    <source>
        <dbReference type="ARBA" id="ARBA00022741"/>
    </source>
</evidence>
<dbReference type="EMBL" id="JAAIWK010000005">
    <property type="protein sequence ID" value="NEY19327.1"/>
    <property type="molecule type" value="Genomic_DNA"/>
</dbReference>
<protein>
    <submittedName>
        <fullName evidence="9">Four-carbon acid sugar kinase family protein</fullName>
    </submittedName>
</protein>
<name>A0A6M0P4A9_9BACI</name>
<dbReference type="InterPro" id="IPR042213">
    <property type="entry name" value="NBD_C_sf"/>
</dbReference>
<comment type="caution">
    <text evidence="9">The sequence shown here is derived from an EMBL/GenBank/DDBJ whole genome shotgun (WGS) entry which is preliminary data.</text>
</comment>
<dbReference type="AlphaFoldDB" id="A0A6M0P4A9"/>
<feature type="domain" description="Four-carbon acid sugar kinase nucleotide binding" evidence="8">
    <location>
        <begin position="245"/>
        <end position="415"/>
    </location>
</feature>
<dbReference type="Gene3D" id="3.40.50.10840">
    <property type="entry name" value="Putative sugar-binding, N-terminal domain"/>
    <property type="match status" value="1"/>
</dbReference>
<evidence type="ECO:0000259" key="8">
    <source>
        <dbReference type="Pfam" id="PF17042"/>
    </source>
</evidence>
<evidence type="ECO:0000259" key="7">
    <source>
        <dbReference type="Pfam" id="PF07005"/>
    </source>
</evidence>
<keyword evidence="10" id="KW-1185">Reference proteome</keyword>
<comment type="similarity">
    <text evidence="1">Belongs to the four-carbon acid sugar kinase family.</text>
</comment>
<proteinExistence type="inferred from homology"/>
<dbReference type="InterPro" id="IPR010737">
    <property type="entry name" value="4-carb_acid_sugar_kinase_N"/>
</dbReference>
<dbReference type="InterPro" id="IPR037051">
    <property type="entry name" value="4-carb_acid_sugar_kinase_N_sf"/>
</dbReference>
<reference evidence="9 10" key="1">
    <citation type="submission" date="2020-02" db="EMBL/GenBank/DDBJ databases">
        <authorList>
            <person name="Feng H."/>
        </authorList>
    </citation>
    <scope>NUCLEOTIDE SEQUENCE [LARGE SCALE GENOMIC DNA]</scope>
    <source>
        <strain evidence="9 10">Gsoil 114</strain>
    </source>
</reference>
<reference evidence="9 10" key="2">
    <citation type="submission" date="2020-03" db="EMBL/GenBank/DDBJ databases">
        <title>Bacillus aquiflavi sp. nov., isolated from yellow water of strong flavor Chinese baijiu in Yibin region of China.</title>
        <authorList>
            <person name="Xie J."/>
        </authorList>
    </citation>
    <scope>NUCLEOTIDE SEQUENCE [LARGE SCALE GENOMIC DNA]</scope>
    <source>
        <strain evidence="9 10">Gsoil 114</strain>
    </source>
</reference>
<organism evidence="9 10">
    <name type="scientific">Heyndrickxia ginsengihumi</name>
    <dbReference type="NCBI Taxonomy" id="363870"/>
    <lineage>
        <taxon>Bacteria</taxon>
        <taxon>Bacillati</taxon>
        <taxon>Bacillota</taxon>
        <taxon>Bacilli</taxon>
        <taxon>Bacillales</taxon>
        <taxon>Bacillaceae</taxon>
        <taxon>Heyndrickxia</taxon>
    </lineage>
</organism>
<feature type="domain" description="Four-carbon acid sugar kinase N-terminal" evidence="7">
    <location>
        <begin position="3"/>
        <end position="228"/>
    </location>
</feature>
<dbReference type="RefSeq" id="WP_163173361.1">
    <property type="nucleotide sequence ID" value="NZ_JAAIWK010000005.1"/>
</dbReference>
<dbReference type="Gene3D" id="3.40.980.20">
    <property type="entry name" value="Four-carbon acid sugar kinase, nucleotide binding domain"/>
    <property type="match status" value="1"/>
</dbReference>
<keyword evidence="5" id="KW-0067">ATP-binding</keyword>
<evidence type="ECO:0000256" key="5">
    <source>
        <dbReference type="ARBA" id="ARBA00022840"/>
    </source>
</evidence>
<evidence type="ECO:0000313" key="9">
    <source>
        <dbReference type="EMBL" id="NEY19327.1"/>
    </source>
</evidence>